<feature type="transmembrane region" description="Helical" evidence="8">
    <location>
        <begin position="169"/>
        <end position="189"/>
    </location>
</feature>
<name>A0ABX5QDG3_9MICO</name>
<evidence type="ECO:0000313" key="10">
    <source>
        <dbReference type="EMBL" id="QAB17095.1"/>
    </source>
</evidence>
<feature type="transmembrane region" description="Helical" evidence="8">
    <location>
        <begin position="349"/>
        <end position="369"/>
    </location>
</feature>
<feature type="domain" description="Major facilitator superfamily (MFS) profile" evidence="9">
    <location>
        <begin position="15"/>
        <end position="399"/>
    </location>
</feature>
<comment type="similarity">
    <text evidence="2">Belongs to the major facilitator superfamily. Bcr/CmlA family.</text>
</comment>
<feature type="transmembrane region" description="Helical" evidence="8">
    <location>
        <begin position="313"/>
        <end position="337"/>
    </location>
</feature>
<sequence>MIDKMTARDRLTPGLLAVLSFLAAVGPFATDMYLASFTSIAASLGAAPSSVQLTLTAFLLGMGLGQLLLGPLSDQCGRRPVLVIALAVFAASSVAMVFSPNIAVFVALRGLQGVSGAAGVVVSRAIAVDLAKGADAIRAISLIAMFVGLGPLLAPPIGGAILTVGDWRAVLASLAAIATAMFALALILVPESLPREKRAASGVRTAVHHFGMLLGNPRFLLLTCVFGLGFGSMMAYISASPFVGQTMLGMPPFLYSLAFAAGALAMILANMTNARLAGKVPAARMLLIGSTLSLAAGVTLTSSAATGTMTPPLFIVCAFALTGGTGLIMSNASALALGLADAARGAGSALLGASQFAVGGLASPLVGAWGEHTALPMAVFVLAASILGFFGMLVYRRGA</sequence>
<dbReference type="Proteomes" id="UP000285768">
    <property type="component" value="Chromosome"/>
</dbReference>
<feature type="transmembrane region" description="Helical" evidence="8">
    <location>
        <begin position="375"/>
        <end position="395"/>
    </location>
</feature>
<feature type="transmembrane region" description="Helical" evidence="8">
    <location>
        <begin position="139"/>
        <end position="163"/>
    </location>
</feature>
<dbReference type="NCBIfam" id="TIGR00710">
    <property type="entry name" value="efflux_Bcr_CflA"/>
    <property type="match status" value="1"/>
</dbReference>
<dbReference type="PROSITE" id="PS50850">
    <property type="entry name" value="MFS"/>
    <property type="match status" value="1"/>
</dbReference>
<dbReference type="InterPro" id="IPR036259">
    <property type="entry name" value="MFS_trans_sf"/>
</dbReference>
<dbReference type="InterPro" id="IPR020846">
    <property type="entry name" value="MFS_dom"/>
</dbReference>
<accession>A0ABX5QDG3</accession>
<feature type="transmembrane region" description="Helical" evidence="8">
    <location>
        <begin position="253"/>
        <end position="273"/>
    </location>
</feature>
<dbReference type="InterPro" id="IPR004812">
    <property type="entry name" value="Efflux_drug-R_Bcr/CmlA"/>
</dbReference>
<dbReference type="InterPro" id="IPR011701">
    <property type="entry name" value="MFS"/>
</dbReference>
<evidence type="ECO:0000256" key="3">
    <source>
        <dbReference type="ARBA" id="ARBA00022448"/>
    </source>
</evidence>
<feature type="transmembrane region" description="Helical" evidence="8">
    <location>
        <begin position="285"/>
        <end position="307"/>
    </location>
</feature>
<dbReference type="Pfam" id="PF07690">
    <property type="entry name" value="MFS_1"/>
    <property type="match status" value="1"/>
</dbReference>
<dbReference type="CDD" id="cd17320">
    <property type="entry name" value="MFS_MdfA_MDR_like"/>
    <property type="match status" value="1"/>
</dbReference>
<evidence type="ECO:0000313" key="11">
    <source>
        <dbReference type="Proteomes" id="UP000285768"/>
    </source>
</evidence>
<evidence type="ECO:0000256" key="1">
    <source>
        <dbReference type="ARBA" id="ARBA00004651"/>
    </source>
</evidence>
<evidence type="ECO:0000256" key="2">
    <source>
        <dbReference type="ARBA" id="ARBA00006236"/>
    </source>
</evidence>
<feature type="transmembrane region" description="Helical" evidence="8">
    <location>
        <begin position="219"/>
        <end position="238"/>
    </location>
</feature>
<dbReference type="Gene3D" id="1.20.1720.10">
    <property type="entry name" value="Multidrug resistance protein D"/>
    <property type="match status" value="1"/>
</dbReference>
<keyword evidence="7 8" id="KW-0472">Membrane</keyword>
<evidence type="ECO:0000256" key="8">
    <source>
        <dbReference type="SAM" id="Phobius"/>
    </source>
</evidence>
<gene>
    <name evidence="10" type="ORF">Leucomu_03435</name>
</gene>
<organism evidence="10 11">
    <name type="scientific">Leucobacter muris</name>
    <dbReference type="NCBI Taxonomy" id="1935379"/>
    <lineage>
        <taxon>Bacteria</taxon>
        <taxon>Bacillati</taxon>
        <taxon>Actinomycetota</taxon>
        <taxon>Actinomycetes</taxon>
        <taxon>Micrococcales</taxon>
        <taxon>Microbacteriaceae</taxon>
        <taxon>Leucobacter</taxon>
    </lineage>
</organism>
<keyword evidence="3" id="KW-0813">Transport</keyword>
<comment type="subcellular location">
    <subcellularLocation>
        <location evidence="1">Cell membrane</location>
        <topology evidence="1">Multi-pass membrane protein</topology>
    </subcellularLocation>
</comment>
<reference evidence="10 11" key="1">
    <citation type="submission" date="2019-01" db="EMBL/GenBank/DDBJ databases">
        <title>Leucobacter muris sp. nov. isolated from the nose of a laboratory mouse.</title>
        <authorList>
            <person name="Benga L."/>
            <person name="Sproeer C."/>
            <person name="Schumann P."/>
            <person name="Verbarg S."/>
            <person name="Bunk B."/>
            <person name="Engelhardt E."/>
            <person name="Benten P.M."/>
            <person name="Sager M."/>
        </authorList>
    </citation>
    <scope>NUCLEOTIDE SEQUENCE [LARGE SCALE GENOMIC DNA]</scope>
    <source>
        <strain evidence="10 11">DSM 101948</strain>
    </source>
</reference>
<keyword evidence="6 8" id="KW-1133">Transmembrane helix</keyword>
<feature type="transmembrane region" description="Helical" evidence="8">
    <location>
        <begin position="81"/>
        <end position="98"/>
    </location>
</feature>
<keyword evidence="4" id="KW-1003">Cell membrane</keyword>
<dbReference type="PANTHER" id="PTHR23502">
    <property type="entry name" value="MAJOR FACILITATOR SUPERFAMILY"/>
    <property type="match status" value="1"/>
</dbReference>
<dbReference type="PANTHER" id="PTHR23502:SF132">
    <property type="entry name" value="POLYAMINE TRANSPORTER 2-RELATED"/>
    <property type="match status" value="1"/>
</dbReference>
<evidence type="ECO:0000259" key="9">
    <source>
        <dbReference type="PROSITE" id="PS50850"/>
    </source>
</evidence>
<evidence type="ECO:0000256" key="7">
    <source>
        <dbReference type="ARBA" id="ARBA00023136"/>
    </source>
</evidence>
<evidence type="ECO:0000256" key="6">
    <source>
        <dbReference type="ARBA" id="ARBA00022989"/>
    </source>
</evidence>
<dbReference type="EMBL" id="CP035037">
    <property type="protein sequence ID" value="QAB17095.1"/>
    <property type="molecule type" value="Genomic_DNA"/>
</dbReference>
<evidence type="ECO:0000256" key="5">
    <source>
        <dbReference type="ARBA" id="ARBA00022692"/>
    </source>
</evidence>
<proteinExistence type="inferred from homology"/>
<keyword evidence="5 8" id="KW-0812">Transmembrane</keyword>
<protein>
    <submittedName>
        <fullName evidence="10">Bcr/CflA family efflux MFS transporter</fullName>
    </submittedName>
</protein>
<feature type="transmembrane region" description="Helical" evidence="8">
    <location>
        <begin position="51"/>
        <end position="69"/>
    </location>
</feature>
<feature type="transmembrane region" description="Helical" evidence="8">
    <location>
        <begin position="104"/>
        <end position="127"/>
    </location>
</feature>
<evidence type="ECO:0000256" key="4">
    <source>
        <dbReference type="ARBA" id="ARBA00022475"/>
    </source>
</evidence>
<dbReference type="SUPFAM" id="SSF103473">
    <property type="entry name" value="MFS general substrate transporter"/>
    <property type="match status" value="1"/>
</dbReference>
<keyword evidence="11" id="KW-1185">Reference proteome</keyword>